<gene>
    <name evidence="1" type="ORF">GOOTI_093_00190</name>
</gene>
<evidence type="ECO:0000313" key="1">
    <source>
        <dbReference type="EMBL" id="GAB34092.1"/>
    </source>
</evidence>
<protein>
    <recommendedName>
        <fullName evidence="3">Condensation domain-containing protein</fullName>
    </recommendedName>
</protein>
<sequence>MRMIQMDTWRPEAGTALRWQPTAESAAAAASTLAHDGPITFLTENHVRGSMAAAADGMRHRAFIGTATDVDGDLDADAMTWALTVFVRRHGALRMWFGKSGEAIDTHVVDAAAVEFEIADDGHLVPGPPTTAYLLRRFEQETPSTSFPGFAFGAIMRRGSFSIYLACDHGLTDGVSQALALDELLGIYGGLCAVPPDERRDAAQATDAGADYFDYAELESAATAVHAGGSTQTGTWVDIFSRHGFRMPRFSLDLGLAPGETAPVRPFRLHVLDGSEIEAFTKVCLDAGGKMIDGIYAAVAATDHELAGVERYFGMTVLNTRAASPEFATAQGWFCAFAPVEFPVSGTSSVRELIVAARAGRTRARDLGAVPTAAALAALVAAGLTANEVMTAPNLLSYIDFRWFPGNRTPTYERAVMFTGEGRTANASMWINCDNDELYIGSQTPDTPLAQARVHRYFTRLRDIIRSVALEGDHVIDGDHVQTAATAAVSGSR</sequence>
<dbReference type="Gene3D" id="3.30.559.10">
    <property type="entry name" value="Chloramphenicol acetyltransferase-like domain"/>
    <property type="match status" value="1"/>
</dbReference>
<dbReference type="Gene3D" id="3.30.559.30">
    <property type="entry name" value="Nonribosomal peptide synthetase, condensation domain"/>
    <property type="match status" value="1"/>
</dbReference>
<accession>H5TKT4</accession>
<dbReference type="InterPro" id="IPR023213">
    <property type="entry name" value="CAT-like_dom_sf"/>
</dbReference>
<dbReference type="SUPFAM" id="SSF52777">
    <property type="entry name" value="CoA-dependent acyltransferases"/>
    <property type="match status" value="2"/>
</dbReference>
<keyword evidence="2" id="KW-1185">Reference proteome</keyword>
<reference evidence="1" key="1">
    <citation type="submission" date="2012-02" db="EMBL/GenBank/DDBJ databases">
        <title>Whole genome shotgun sequence of Gordonia otitidis NBRC 100426.</title>
        <authorList>
            <person name="Yoshida I."/>
            <person name="Hosoyama A."/>
            <person name="Tsuchikane K."/>
            <person name="Katsumata H."/>
            <person name="Yamazaki S."/>
            <person name="Fujita N."/>
        </authorList>
    </citation>
    <scope>NUCLEOTIDE SEQUENCE [LARGE SCALE GENOMIC DNA]</scope>
    <source>
        <strain evidence="1">NBRC 100426</strain>
    </source>
</reference>
<organism evidence="1 2">
    <name type="scientific">Gordonia otitidis (strain DSM 44809 / CCUG 52243 / JCM 12355 / NBRC 100426 / IFM 10032)</name>
    <dbReference type="NCBI Taxonomy" id="1108044"/>
    <lineage>
        <taxon>Bacteria</taxon>
        <taxon>Bacillati</taxon>
        <taxon>Actinomycetota</taxon>
        <taxon>Actinomycetes</taxon>
        <taxon>Mycobacteriales</taxon>
        <taxon>Gordoniaceae</taxon>
        <taxon>Gordonia</taxon>
    </lineage>
</organism>
<evidence type="ECO:0000313" key="2">
    <source>
        <dbReference type="Proteomes" id="UP000005038"/>
    </source>
</evidence>
<name>H5TKT4_GORO1</name>
<comment type="caution">
    <text evidence="1">The sequence shown here is derived from an EMBL/GenBank/DDBJ whole genome shotgun (WGS) entry which is preliminary data.</text>
</comment>
<proteinExistence type="predicted"/>
<dbReference type="OrthoDB" id="9123229at2"/>
<dbReference type="AlphaFoldDB" id="H5TKT4"/>
<dbReference type="STRING" id="1108044.GOOTI_093_00190"/>
<evidence type="ECO:0008006" key="3">
    <source>
        <dbReference type="Google" id="ProtNLM"/>
    </source>
</evidence>
<dbReference type="Proteomes" id="UP000005038">
    <property type="component" value="Unassembled WGS sequence"/>
</dbReference>
<dbReference type="EMBL" id="BAFB01000093">
    <property type="protein sequence ID" value="GAB34092.1"/>
    <property type="molecule type" value="Genomic_DNA"/>
</dbReference>